<dbReference type="Gene3D" id="3.60.40.10">
    <property type="entry name" value="PPM-type phosphatase domain"/>
    <property type="match status" value="1"/>
</dbReference>
<dbReference type="RefSeq" id="WP_258542230.1">
    <property type="nucleotide sequence ID" value="NZ_OU015584.1"/>
</dbReference>
<dbReference type="PANTHER" id="PTHR43156">
    <property type="entry name" value="STAGE II SPORULATION PROTEIN E-RELATED"/>
    <property type="match status" value="1"/>
</dbReference>
<dbReference type="Pfam" id="PF07228">
    <property type="entry name" value="SpoIIE"/>
    <property type="match status" value="1"/>
</dbReference>
<evidence type="ECO:0000313" key="3">
    <source>
        <dbReference type="EMBL" id="CAG5082855.1"/>
    </source>
</evidence>
<dbReference type="InterPro" id="IPR001932">
    <property type="entry name" value="PPM-type_phosphatase-like_dom"/>
</dbReference>
<dbReference type="Proteomes" id="UP000683507">
    <property type="component" value="Chromosome"/>
</dbReference>
<reference evidence="3" key="1">
    <citation type="submission" date="2021-04" db="EMBL/GenBank/DDBJ databases">
        <authorList>
            <person name="Rodrigo-Torres L."/>
            <person name="Arahal R. D."/>
            <person name="Lucena T."/>
        </authorList>
    </citation>
    <scope>NUCLEOTIDE SEQUENCE</scope>
    <source>
        <strain evidence="3">AS29M-1</strain>
    </source>
</reference>
<dbReference type="PANTHER" id="PTHR43156:SF9">
    <property type="entry name" value="HAMP DOMAIN-CONTAINING PROTEIN"/>
    <property type="match status" value="1"/>
</dbReference>
<keyword evidence="1" id="KW-0378">Hydrolase</keyword>
<dbReference type="SUPFAM" id="SSF158682">
    <property type="entry name" value="TerB-like"/>
    <property type="match status" value="1"/>
</dbReference>
<gene>
    <name evidence="3" type="ORF">CRYO30217_02027</name>
</gene>
<organism evidence="3 4">
    <name type="scientific">Parvicella tangerina</name>
    <dbReference type="NCBI Taxonomy" id="2829795"/>
    <lineage>
        <taxon>Bacteria</taxon>
        <taxon>Pseudomonadati</taxon>
        <taxon>Bacteroidota</taxon>
        <taxon>Flavobacteriia</taxon>
        <taxon>Flavobacteriales</taxon>
        <taxon>Parvicellaceae</taxon>
        <taxon>Parvicella</taxon>
    </lineage>
</organism>
<dbReference type="KEGG" id="ptan:CRYO30217_02027"/>
<dbReference type="InterPro" id="IPR029024">
    <property type="entry name" value="TerB-like"/>
</dbReference>
<dbReference type="Gene3D" id="1.10.3680.10">
    <property type="entry name" value="TerB-like"/>
    <property type="match status" value="1"/>
</dbReference>
<sequence>MEGDVKHLVFDNLVAFAYSDGLEEREREFLFKFAEENGIDKDYAEKTIATSKEFIIPEDTETKRTILNYMIDLAMVDGNFSSEELEMCNNFVNKLGLDASMTVLTTKLLHSLNQIDEQKMIIARKNKDIEDSLNAAKNIQRAILPSDNKVKELLPDSFVLYLPKDIVSGDFYWVEPMKTTNGISDDDVVFVSAVDCTGHGVPGAFMSIVGYNGLNRSLKEFGLIHPDEILEMLNTVVGENLNEGDNQHIRNGMDISLCKLNKRTFQLEYAGAKNSVYVVKPNNGNQNFGFTIEEKHIHVGATHSLYEIKADRHSIGANTQKGDFTNRVLQLEKGDTFYITSDGYVDQNGGPKDKKFRPQALRQMLLSIQEMDMQEQNDHIHQTIKNWMGDAEQRDDMVVIGVRV</sequence>
<dbReference type="InterPro" id="IPR036457">
    <property type="entry name" value="PPM-type-like_dom_sf"/>
</dbReference>
<name>A0A916NI15_9FLAO</name>
<feature type="domain" description="PPM-type phosphatase" evidence="2">
    <location>
        <begin position="186"/>
        <end position="404"/>
    </location>
</feature>
<dbReference type="InterPro" id="IPR052016">
    <property type="entry name" value="Bact_Sigma-Reg"/>
</dbReference>
<evidence type="ECO:0000259" key="2">
    <source>
        <dbReference type="Pfam" id="PF07228"/>
    </source>
</evidence>
<evidence type="ECO:0000313" key="4">
    <source>
        <dbReference type="Proteomes" id="UP000683507"/>
    </source>
</evidence>
<keyword evidence="4" id="KW-1185">Reference proteome</keyword>
<protein>
    <recommendedName>
        <fullName evidence="2">PPM-type phosphatase domain-containing protein</fullName>
    </recommendedName>
</protein>
<dbReference type="GO" id="GO:0016791">
    <property type="term" value="F:phosphatase activity"/>
    <property type="evidence" value="ECO:0007669"/>
    <property type="project" value="TreeGrafter"/>
</dbReference>
<dbReference type="AlphaFoldDB" id="A0A916NI15"/>
<accession>A0A916NI15</accession>
<evidence type="ECO:0000256" key="1">
    <source>
        <dbReference type="ARBA" id="ARBA00022801"/>
    </source>
</evidence>
<dbReference type="EMBL" id="OU015584">
    <property type="protein sequence ID" value="CAG5082855.1"/>
    <property type="molecule type" value="Genomic_DNA"/>
</dbReference>
<proteinExistence type="predicted"/>